<dbReference type="GO" id="GO:0005886">
    <property type="term" value="C:plasma membrane"/>
    <property type="evidence" value="ECO:0007669"/>
    <property type="project" value="UniProtKB-SubCell"/>
</dbReference>
<dbReference type="Pfam" id="PF01810">
    <property type="entry name" value="LysE"/>
    <property type="match status" value="1"/>
</dbReference>
<dbReference type="PANTHER" id="PTHR30086">
    <property type="entry name" value="ARGININE EXPORTER PROTEIN ARGO"/>
    <property type="match status" value="1"/>
</dbReference>
<reference evidence="7" key="1">
    <citation type="submission" date="2015-03" db="EMBL/GenBank/DDBJ databases">
        <title>Draft genome sequence of Mizugakiibacter sediminis skMP5.</title>
        <authorList>
            <person name="Watanabe T."/>
            <person name="Kojima H."/>
            <person name="Fukui M."/>
        </authorList>
    </citation>
    <scope>NUCLEOTIDE SEQUENCE</scope>
    <source>
        <strain evidence="7">SkMP5</strain>
    </source>
</reference>
<dbReference type="PANTHER" id="PTHR30086:SF20">
    <property type="entry name" value="ARGININE EXPORTER PROTEIN ARGO-RELATED"/>
    <property type="match status" value="1"/>
</dbReference>
<keyword evidence="3 6" id="KW-0812">Transmembrane</keyword>
<keyword evidence="9" id="KW-1185">Reference proteome</keyword>
<dbReference type="Proteomes" id="UP000253740">
    <property type="component" value="Unassembled WGS sequence"/>
</dbReference>
<dbReference type="AlphaFoldDB" id="A0A0K8QKD8"/>
<dbReference type="GO" id="GO:0015171">
    <property type="term" value="F:amino acid transmembrane transporter activity"/>
    <property type="evidence" value="ECO:0007669"/>
    <property type="project" value="TreeGrafter"/>
</dbReference>
<gene>
    <name evidence="7" type="ORF">MBSD_2411</name>
    <name evidence="8" type="ORF">MBSD_n0583</name>
</gene>
<comment type="subcellular location">
    <subcellularLocation>
        <location evidence="1">Cell membrane</location>
        <topology evidence="1">Multi-pass membrane protein</topology>
    </subcellularLocation>
</comment>
<reference evidence="8" key="2">
    <citation type="submission" date="2015-08" db="EMBL/GenBank/DDBJ databases">
        <title>Complete DNA Sequence of Pseudomonas syringae pv. actinidiae, the Causal Agent of Kiwifruit Canker Disease.</title>
        <authorList>
            <person name="Rikkerink E.H.A."/>
            <person name="Fineran P.C."/>
        </authorList>
    </citation>
    <scope>NUCLEOTIDE SEQUENCE</scope>
    <source>
        <strain evidence="8">SkMP5</strain>
    </source>
</reference>
<dbReference type="STRING" id="1475481.GCA_000953855_00590"/>
<name>A0A0K8QKD8_9GAMM</name>
<evidence type="ECO:0000256" key="6">
    <source>
        <dbReference type="SAM" id="Phobius"/>
    </source>
</evidence>
<keyword evidence="4 6" id="KW-1133">Transmembrane helix</keyword>
<protein>
    <submittedName>
        <fullName evidence="8">Lysine exporter protein LysE/YggA</fullName>
    </submittedName>
    <submittedName>
        <fullName evidence="7">Threonine transporter RhtB</fullName>
    </submittedName>
</protein>
<accession>A0A0K8QKD8</accession>
<evidence type="ECO:0000313" key="8">
    <source>
        <dbReference type="EMBL" id="GAP65294.1"/>
    </source>
</evidence>
<dbReference type="EMBL" id="DF970157">
    <property type="protein sequence ID" value="GAP65294.1"/>
    <property type="molecule type" value="Genomic_DNA"/>
</dbReference>
<evidence type="ECO:0000256" key="4">
    <source>
        <dbReference type="ARBA" id="ARBA00022989"/>
    </source>
</evidence>
<sequence>MLMTTLGVGVLLQLLPGAFNALLLAGALYLGWIGIGLLRSAAAPGLAPDASTRPQGAAFRQGVLTALLNPKAYLFMLAVFPQFLRAGAGALAAQAALLWLIIAANQLCVYGGVVLLADRARGWLRDRSATGLAAVRGVGLLLIAAALLTGLEGWRRL</sequence>
<evidence type="ECO:0000313" key="9">
    <source>
        <dbReference type="Proteomes" id="UP000253740"/>
    </source>
</evidence>
<evidence type="ECO:0000256" key="3">
    <source>
        <dbReference type="ARBA" id="ARBA00022692"/>
    </source>
</evidence>
<keyword evidence="2" id="KW-1003">Cell membrane</keyword>
<keyword evidence="5 6" id="KW-0472">Membrane</keyword>
<feature type="transmembrane region" description="Helical" evidence="6">
    <location>
        <begin position="129"/>
        <end position="151"/>
    </location>
</feature>
<evidence type="ECO:0000313" key="7">
    <source>
        <dbReference type="EMBL" id="GAN45843.1"/>
    </source>
</evidence>
<organism evidence="8">
    <name type="scientific">Mizugakiibacter sediminis</name>
    <dbReference type="NCBI Taxonomy" id="1475481"/>
    <lineage>
        <taxon>Bacteria</taxon>
        <taxon>Pseudomonadati</taxon>
        <taxon>Pseudomonadota</taxon>
        <taxon>Gammaproteobacteria</taxon>
        <taxon>Lysobacterales</taxon>
        <taxon>Rhodanobacteraceae</taxon>
        <taxon>Mizugakiibacter</taxon>
    </lineage>
</organism>
<dbReference type="InterPro" id="IPR001123">
    <property type="entry name" value="LeuE-type"/>
</dbReference>
<proteinExistence type="predicted"/>
<dbReference type="HOGENOM" id="CLU_079569_3_2_6"/>
<feature type="transmembrane region" description="Helical" evidence="6">
    <location>
        <begin position="62"/>
        <end position="84"/>
    </location>
</feature>
<evidence type="ECO:0000256" key="1">
    <source>
        <dbReference type="ARBA" id="ARBA00004651"/>
    </source>
</evidence>
<dbReference type="EMBL" id="DF952405">
    <property type="protein sequence ID" value="GAN45843.1"/>
    <property type="molecule type" value="Genomic_DNA"/>
</dbReference>
<feature type="transmembrane region" description="Helical" evidence="6">
    <location>
        <begin position="96"/>
        <end position="117"/>
    </location>
</feature>
<evidence type="ECO:0000256" key="2">
    <source>
        <dbReference type="ARBA" id="ARBA00022475"/>
    </source>
</evidence>
<evidence type="ECO:0000256" key="5">
    <source>
        <dbReference type="ARBA" id="ARBA00023136"/>
    </source>
</evidence>